<evidence type="ECO:0000313" key="1">
    <source>
        <dbReference type="EMBL" id="MBO1107821.1"/>
    </source>
</evidence>
<dbReference type="EMBL" id="JAFNAA010000005">
    <property type="protein sequence ID" value="MBO1107821.1"/>
    <property type="molecule type" value="Genomic_DNA"/>
</dbReference>
<dbReference type="NCBIfam" id="TIGR01626">
    <property type="entry name" value="ytfJ_HI0045"/>
    <property type="match status" value="1"/>
</dbReference>
<dbReference type="RefSeq" id="WP_039045750.1">
    <property type="nucleotide sequence ID" value="NZ_CP027852.1"/>
</dbReference>
<gene>
    <name evidence="1" type="ORF">J2R62_06235</name>
</gene>
<accession>A0A1A9B0X7</accession>
<evidence type="ECO:0000313" key="2">
    <source>
        <dbReference type="Proteomes" id="UP000664658"/>
    </source>
</evidence>
<dbReference type="Gene3D" id="3.40.30.10">
    <property type="entry name" value="Glutaredoxin"/>
    <property type="match status" value="1"/>
</dbReference>
<dbReference type="InterPro" id="IPR006513">
    <property type="entry name" value="YtfJ_HI0045"/>
</dbReference>
<dbReference type="AlphaFoldDB" id="A0A1A9B0X7"/>
<comment type="caution">
    <text evidence="1">The sequence shown here is derived from an EMBL/GenBank/DDBJ whole genome shotgun (WGS) entry which is preliminary data.</text>
</comment>
<dbReference type="KEGG" id="pshi:SAMEA2665130_2701"/>
<organism evidence="1 2">
    <name type="scientific">Plesiomonas shigelloides</name>
    <name type="common">Aeromonas shigelloides</name>
    <dbReference type="NCBI Taxonomy" id="703"/>
    <lineage>
        <taxon>Bacteria</taxon>
        <taxon>Pseudomonadati</taxon>
        <taxon>Pseudomonadota</taxon>
        <taxon>Gammaproteobacteria</taxon>
        <taxon>Enterobacterales</taxon>
        <taxon>Enterobacteriaceae</taxon>
        <taxon>Plesiomonas</taxon>
    </lineage>
</organism>
<name>A0A1A9B0X7_PLESH</name>
<dbReference type="Pfam" id="PF09695">
    <property type="entry name" value="YtfJ_HI0045"/>
    <property type="match status" value="1"/>
</dbReference>
<proteinExistence type="predicted"/>
<dbReference type="Proteomes" id="UP000664658">
    <property type="component" value="Unassembled WGS sequence"/>
</dbReference>
<reference evidence="1" key="1">
    <citation type="submission" date="2021-03" db="EMBL/GenBank/DDBJ databases">
        <title>Plesiomonas shigelloides zfcc0051, isolated from zebrafish feces.</title>
        <authorList>
            <person name="Vanderhoek Z."/>
            <person name="Gaulke C."/>
        </authorList>
    </citation>
    <scope>NUCLEOTIDE SEQUENCE</scope>
    <source>
        <strain evidence="1">Zfcc0051</strain>
    </source>
</reference>
<protein>
    <submittedName>
        <fullName evidence="1">YtfJ family protein</fullName>
    </submittedName>
</protein>
<sequence length="185" mass="20095">MKLSTLLMACVSLLPALALATPVQLNQSLPAATVIDQGELVLQGKEISYTPWNTNMLPGKVRVVQAIAGRTAAKEMNAPFIEAIKAAKLPHDRYQTTTIVNADDAIIGTSAFVRSSLKDSKQEFPWSQFIYDANGVVQQAWELAPKSSAIMVLNPQGKVLFVKQGAMSKAEIDQAMALIKKELQQ</sequence>